<dbReference type="EMBL" id="CM046102">
    <property type="protein sequence ID" value="KAI8439917.1"/>
    <property type="molecule type" value="Genomic_DNA"/>
</dbReference>
<reference evidence="1 2" key="1">
    <citation type="journal article" date="2022" name="Genome Biol. Evol.">
        <title>The Spruce Budworm Genome: Reconstructing the Evolutionary History of Antifreeze Proteins.</title>
        <authorList>
            <person name="Beliveau C."/>
            <person name="Gagne P."/>
            <person name="Picq S."/>
            <person name="Vernygora O."/>
            <person name="Keeling C.I."/>
            <person name="Pinkney K."/>
            <person name="Doucet D."/>
            <person name="Wen F."/>
            <person name="Johnston J.S."/>
            <person name="Maaroufi H."/>
            <person name="Boyle B."/>
            <person name="Laroche J."/>
            <person name="Dewar K."/>
            <person name="Juretic N."/>
            <person name="Blackburn G."/>
            <person name="Nisole A."/>
            <person name="Brunet B."/>
            <person name="Brandao M."/>
            <person name="Lumley L."/>
            <person name="Duan J."/>
            <person name="Quan G."/>
            <person name="Lucarotti C.J."/>
            <person name="Roe A.D."/>
            <person name="Sperling F.A.H."/>
            <person name="Levesque R.C."/>
            <person name="Cusson M."/>
        </authorList>
    </citation>
    <scope>NUCLEOTIDE SEQUENCE [LARGE SCALE GENOMIC DNA]</scope>
    <source>
        <strain evidence="1">Glfc:IPQL:Cfum</strain>
    </source>
</reference>
<accession>A0ACC0KUF9</accession>
<comment type="caution">
    <text evidence="1">The sequence shown here is derived from an EMBL/GenBank/DDBJ whole genome shotgun (WGS) entry which is preliminary data.</text>
</comment>
<evidence type="ECO:0000313" key="2">
    <source>
        <dbReference type="Proteomes" id="UP001064048"/>
    </source>
</evidence>
<dbReference type="Proteomes" id="UP001064048">
    <property type="component" value="Chromosome 2"/>
</dbReference>
<proteinExistence type="predicted"/>
<sequence>MDLRKVVPDSINYVISRVTARHVRPTHNASDILPDGYVAGGAPARVGEYPWMARLTIMNRKKRVSYMCAGSLISNRHILSAAHCFEHDIKYYTDIKIYLGEYNTDSYPEDCAGGRCTKNQVVYPDKLYSHPAYNSKTITNDIALLRLQKRASLSATIKPIPLPPFDLDMPGNDGALVYIAGWGRTEKGYHSSILMTTEVSLISKKKCLARDPHVPAGHFCAGDPNGKDTCPGDSGGPLVMYYKKKPYLSGVSNSDHATSSARTRKLTNELPVRAHDVARTNHGYPFAPVMKPRQIAAKHIRTMQQSSDILPDGYVGGGTPAVVGQYPWIVRINSYKRGALYLCGGSLISDRHVLSAAHCFFEVQKLTDIKVYLGEYNYDTFPRDCVEGKCTHNIMLHPDKAYGYYFDNITYNNDIAILRLEKRVQLSDTIQPIPLPTFDPEDTYPGKIVRPSVVIAGWGWNHNLKTSNVLLSAEINILNRTMCTREHGYMPEGHFCAGDPNGNSMCPGDSGGPLVMLHENKYYLAGIIHFIFNYLYDELDYFLKDWPIVERLGEDRDVKRNNRVDVEPRSSQLPLEGRGLERPFGSRAQDIKPENLPILDFDNFPTWWDFGSPDPSHDEDRIVGGQEAFIEDHPYQVSFIVNNSYFCGGFIVSEKYILTAAHCAQDVDPTTVVLRAGSASRKNGTIIPIAEVTPHPEYDDPPFDKDVAVMKTVDPITFSDTIQPIDLPKINRPIRGGTKIMQGASSIPERLMDVEIPVVYWPQCYLSYPGTLTRNMWCGGNFFLGGQGTCQGDSGGAAIQDGQAVGIVSFGRGCAQPLSPSVFADIAAPTIREFITKHTDL</sequence>
<gene>
    <name evidence="1" type="ORF">MSG28_001376</name>
</gene>
<keyword evidence="2" id="KW-1185">Reference proteome</keyword>
<name>A0ACC0KUF9_CHOFU</name>
<protein>
    <submittedName>
        <fullName evidence="1">Uncharacterized protein</fullName>
    </submittedName>
</protein>
<evidence type="ECO:0000313" key="1">
    <source>
        <dbReference type="EMBL" id="KAI8439917.1"/>
    </source>
</evidence>
<organism evidence="1 2">
    <name type="scientific">Choristoneura fumiferana</name>
    <name type="common">Spruce budworm moth</name>
    <name type="synonym">Archips fumiferana</name>
    <dbReference type="NCBI Taxonomy" id="7141"/>
    <lineage>
        <taxon>Eukaryota</taxon>
        <taxon>Metazoa</taxon>
        <taxon>Ecdysozoa</taxon>
        <taxon>Arthropoda</taxon>
        <taxon>Hexapoda</taxon>
        <taxon>Insecta</taxon>
        <taxon>Pterygota</taxon>
        <taxon>Neoptera</taxon>
        <taxon>Endopterygota</taxon>
        <taxon>Lepidoptera</taxon>
        <taxon>Glossata</taxon>
        <taxon>Ditrysia</taxon>
        <taxon>Tortricoidea</taxon>
        <taxon>Tortricidae</taxon>
        <taxon>Tortricinae</taxon>
        <taxon>Choristoneura</taxon>
    </lineage>
</organism>